<dbReference type="Proteomes" id="UP000222913">
    <property type="component" value="Unassembled WGS sequence"/>
</dbReference>
<accession>A0A2G3NVP4</accession>
<comment type="caution">
    <text evidence="1">The sequence shown here is derived from an EMBL/GenBank/DDBJ whole genome shotgun (WGS) entry which is preliminary data.</text>
</comment>
<reference evidence="1 2" key="1">
    <citation type="submission" date="2017-10" db="EMBL/GenBank/DDBJ databases">
        <title>Whole-genome sequence of three Streptococcus macedonicus strains isolated from Italian cheeses of the Veneto region.</title>
        <authorList>
            <person name="Treu L."/>
            <person name="De Diego-Diaz B."/>
            <person name="Papadimitriou K."/>
            <person name="Tsakalidou E."/>
            <person name="Corich V."/>
            <person name="Giacomini A."/>
        </authorList>
    </citation>
    <scope>NUCLEOTIDE SEQUENCE [LARGE SCALE GENOMIC DNA]</scope>
    <source>
        <strain evidence="1 2">27MV</strain>
    </source>
</reference>
<dbReference type="EMBL" id="PEBM01000027">
    <property type="protein sequence ID" value="PHV57559.1"/>
    <property type="molecule type" value="Genomic_DNA"/>
</dbReference>
<organism evidence="1 2">
    <name type="scientific">Streptococcus macedonicus</name>
    <name type="common">Streptococcus gallolyticus macedonicus</name>
    <dbReference type="NCBI Taxonomy" id="59310"/>
    <lineage>
        <taxon>Bacteria</taxon>
        <taxon>Bacillati</taxon>
        <taxon>Bacillota</taxon>
        <taxon>Bacilli</taxon>
        <taxon>Lactobacillales</taxon>
        <taxon>Streptococcaceae</taxon>
        <taxon>Streptococcus</taxon>
    </lineage>
</organism>
<sequence length="238" mass="27422">MLSDLILFINMYTKSYLSFKSNKILIDYQQRWIKLFSKVISNPLPEELNIRFNECFTLPINISENTTINIQFNIGNLLEEIDKVNIPTISISTQQFIENNSQNRLSLMTNSQLIGYAIDKSLKTVSSNPVIVCNSDFFFNFVLDGNHRIDYAKKKRIDTISSQVISSKFLATTPHLFEDRISYLLFCFLEDVALLAFALHQKQKTGLFGILRTESSLLKKQSILPVVQEYIEDTCHQS</sequence>
<proteinExistence type="predicted"/>
<gene>
    <name evidence="1" type="ORF">CS010_04300</name>
</gene>
<protein>
    <submittedName>
        <fullName evidence="1">Uncharacterized protein</fullName>
    </submittedName>
</protein>
<evidence type="ECO:0000313" key="2">
    <source>
        <dbReference type="Proteomes" id="UP000222913"/>
    </source>
</evidence>
<name>A0A2G3NVP4_STRMC</name>
<evidence type="ECO:0000313" key="1">
    <source>
        <dbReference type="EMBL" id="PHV57559.1"/>
    </source>
</evidence>
<dbReference type="AlphaFoldDB" id="A0A2G3NVP4"/>